<feature type="transmembrane region" description="Helical" evidence="1">
    <location>
        <begin position="69"/>
        <end position="88"/>
    </location>
</feature>
<feature type="transmembrane region" description="Helical" evidence="1">
    <location>
        <begin position="100"/>
        <end position="119"/>
    </location>
</feature>
<keyword evidence="1" id="KW-1133">Transmembrane helix</keyword>
<dbReference type="Proteomes" id="UP000569092">
    <property type="component" value="Unassembled WGS sequence"/>
</dbReference>
<proteinExistence type="predicted"/>
<evidence type="ECO:0000313" key="3">
    <source>
        <dbReference type="Proteomes" id="UP000569092"/>
    </source>
</evidence>
<evidence type="ECO:0000313" key="2">
    <source>
        <dbReference type="EMBL" id="MBB5346257.1"/>
    </source>
</evidence>
<gene>
    <name evidence="2" type="ORF">HDF10_004267</name>
</gene>
<name>A0A7W8JE21_9BACT</name>
<reference evidence="2 3" key="1">
    <citation type="submission" date="2020-08" db="EMBL/GenBank/DDBJ databases">
        <title>Genomic Encyclopedia of Type Strains, Phase IV (KMG-V): Genome sequencing to study the core and pangenomes of soil and plant-associated prokaryotes.</title>
        <authorList>
            <person name="Whitman W."/>
        </authorList>
    </citation>
    <scope>NUCLEOTIDE SEQUENCE [LARGE SCALE GENOMIC DNA]</scope>
    <source>
        <strain evidence="2 3">M8US30</strain>
    </source>
</reference>
<dbReference type="AlphaFoldDB" id="A0A7W8JE21"/>
<accession>A0A7W8JE21</accession>
<keyword evidence="1" id="KW-0812">Transmembrane</keyword>
<evidence type="ECO:0000256" key="1">
    <source>
        <dbReference type="SAM" id="Phobius"/>
    </source>
</evidence>
<keyword evidence="1" id="KW-0472">Membrane</keyword>
<organism evidence="2 3">
    <name type="scientific">Tunturiibacter lichenicola</name>
    <dbReference type="NCBI Taxonomy" id="2051959"/>
    <lineage>
        <taxon>Bacteria</taxon>
        <taxon>Pseudomonadati</taxon>
        <taxon>Acidobacteriota</taxon>
        <taxon>Terriglobia</taxon>
        <taxon>Terriglobales</taxon>
        <taxon>Acidobacteriaceae</taxon>
        <taxon>Tunturiibacter</taxon>
    </lineage>
</organism>
<dbReference type="EMBL" id="JACHDZ010000011">
    <property type="protein sequence ID" value="MBB5346257.1"/>
    <property type="molecule type" value="Genomic_DNA"/>
</dbReference>
<comment type="caution">
    <text evidence="2">The sequence shown here is derived from an EMBL/GenBank/DDBJ whole genome shotgun (WGS) entry which is preliminary data.</text>
</comment>
<sequence>MKFSRWVFNISGVYGVISIAPLYFMEQAIGQQDPPPITHPMFFYGFVGVTLVWQLLFLAIAYQPVRLRPVIPFAVIEKLSFGIGAMVLYRHGRLDHSDLYFGGIDLALAVLFMLVWWRLARESSPGWR</sequence>
<protein>
    <submittedName>
        <fullName evidence="2">Uncharacterized protein</fullName>
    </submittedName>
</protein>
<feature type="transmembrane region" description="Helical" evidence="1">
    <location>
        <begin position="41"/>
        <end position="62"/>
    </location>
</feature>
<feature type="transmembrane region" description="Helical" evidence="1">
    <location>
        <begin position="7"/>
        <end position="25"/>
    </location>
</feature>